<evidence type="ECO:0000313" key="1">
    <source>
        <dbReference type="EMBL" id="MEB4792543.1"/>
    </source>
</evidence>
<sequence length="134" mass="15216">MYCLQTGIANNGTLIARPKIVTGAIVLSGGKVSVDIIKKNYYERLEDGWPEILLFLDAGIVTIKDIYEGYIDIYRAGEDALLVFMKELLKILSYRTSEINGGFYLDNYLFAMRSIEFDTIEYPLTRPPYGQRGI</sequence>
<dbReference type="RefSeq" id="WP_268597470.1">
    <property type="nucleotide sequence ID" value="NZ_JAROBY010000003.1"/>
</dbReference>
<proteinExistence type="predicted"/>
<organism evidence="1 2">
    <name type="scientific">Paenibacillus chondroitinus</name>
    <dbReference type="NCBI Taxonomy" id="59842"/>
    <lineage>
        <taxon>Bacteria</taxon>
        <taxon>Bacillati</taxon>
        <taxon>Bacillota</taxon>
        <taxon>Bacilli</taxon>
        <taxon>Bacillales</taxon>
        <taxon>Paenibacillaceae</taxon>
        <taxon>Paenibacillus</taxon>
    </lineage>
</organism>
<protein>
    <submittedName>
        <fullName evidence="1">Uncharacterized protein</fullName>
    </submittedName>
</protein>
<evidence type="ECO:0000313" key="2">
    <source>
        <dbReference type="Proteomes" id="UP001355653"/>
    </source>
</evidence>
<dbReference type="EMBL" id="JAROBY010000003">
    <property type="protein sequence ID" value="MEB4792543.1"/>
    <property type="molecule type" value="Genomic_DNA"/>
</dbReference>
<accession>A0ABU6D6G4</accession>
<dbReference type="Proteomes" id="UP001355653">
    <property type="component" value="Unassembled WGS sequence"/>
</dbReference>
<reference evidence="1 2" key="1">
    <citation type="submission" date="2023-03" db="EMBL/GenBank/DDBJ databases">
        <title>Bacillus Genome Sequencing.</title>
        <authorList>
            <person name="Dunlap C."/>
        </authorList>
    </citation>
    <scope>NUCLEOTIDE SEQUENCE [LARGE SCALE GENOMIC DNA]</scope>
    <source>
        <strain evidence="1 2">NRS-1351</strain>
    </source>
</reference>
<comment type="caution">
    <text evidence="1">The sequence shown here is derived from an EMBL/GenBank/DDBJ whole genome shotgun (WGS) entry which is preliminary data.</text>
</comment>
<keyword evidence="2" id="KW-1185">Reference proteome</keyword>
<name>A0ABU6D6G4_9BACL</name>
<gene>
    <name evidence="1" type="ORF">P5G65_01410</name>
</gene>